<dbReference type="InterPro" id="IPR006110">
    <property type="entry name" value="Pol_omega/Rpo6/RPB6"/>
</dbReference>
<keyword evidence="7 11" id="KW-0804">Transcription</keyword>
<dbReference type="GO" id="GO:0006351">
    <property type="term" value="P:DNA-templated transcription"/>
    <property type="evidence" value="ECO:0007669"/>
    <property type="project" value="UniProtKB-UniRule"/>
</dbReference>
<gene>
    <name evidence="11 12" type="primary">rpoZ</name>
    <name evidence="12" type="ORF">J512_0764</name>
</gene>
<dbReference type="AlphaFoldDB" id="A0A009HSG3"/>
<evidence type="ECO:0000256" key="9">
    <source>
        <dbReference type="ARBA" id="ARBA00030998"/>
    </source>
</evidence>
<dbReference type="InterPro" id="IPR036161">
    <property type="entry name" value="RPB6/omega-like_sf"/>
</dbReference>
<evidence type="ECO:0000256" key="7">
    <source>
        <dbReference type="ARBA" id="ARBA00023163"/>
    </source>
</evidence>
<keyword evidence="4 11" id="KW-0240">DNA-directed RNA polymerase</keyword>
<dbReference type="Gene3D" id="3.90.940.10">
    <property type="match status" value="1"/>
</dbReference>
<evidence type="ECO:0000256" key="5">
    <source>
        <dbReference type="ARBA" id="ARBA00022679"/>
    </source>
</evidence>
<dbReference type="PANTHER" id="PTHR34476:SF1">
    <property type="entry name" value="DNA-DIRECTED RNA POLYMERASE SUBUNIT OMEGA"/>
    <property type="match status" value="1"/>
</dbReference>
<comment type="subunit">
    <text evidence="11">The RNAP catalytic core consists of 2 alpha, 1 beta, 1 beta' and 1 omega subunit. When a sigma factor is associated with the core the holoenzyme is formed, which can initiate transcription.</text>
</comment>
<dbReference type="EMBL" id="JEWH01000005">
    <property type="protein sequence ID" value="EXB07137.1"/>
    <property type="molecule type" value="Genomic_DNA"/>
</dbReference>
<evidence type="ECO:0000256" key="10">
    <source>
        <dbReference type="ARBA" id="ARBA00048552"/>
    </source>
</evidence>
<dbReference type="GO" id="GO:0003677">
    <property type="term" value="F:DNA binding"/>
    <property type="evidence" value="ECO:0007669"/>
    <property type="project" value="UniProtKB-UniRule"/>
</dbReference>
<keyword evidence="6 11" id="KW-0548">Nucleotidyltransferase</keyword>
<evidence type="ECO:0000256" key="1">
    <source>
        <dbReference type="ARBA" id="ARBA00006711"/>
    </source>
</evidence>
<dbReference type="HAMAP" id="MF_00366">
    <property type="entry name" value="RNApol_bact_RpoZ"/>
    <property type="match status" value="1"/>
</dbReference>
<evidence type="ECO:0000256" key="4">
    <source>
        <dbReference type="ARBA" id="ARBA00022478"/>
    </source>
</evidence>
<dbReference type="SUPFAM" id="SSF63562">
    <property type="entry name" value="RPB6/omega subunit-like"/>
    <property type="match status" value="1"/>
</dbReference>
<dbReference type="Pfam" id="PF01192">
    <property type="entry name" value="RNA_pol_Rpb6"/>
    <property type="match status" value="1"/>
</dbReference>
<protein>
    <recommendedName>
        <fullName evidence="3 11">DNA-directed RNA polymerase subunit omega</fullName>
        <shortName evidence="11">RNAP omega subunit</shortName>
        <ecNumber evidence="2 11">2.7.7.6</ecNumber>
    </recommendedName>
    <alternativeName>
        <fullName evidence="9 11">RNA polymerase omega subunit</fullName>
    </alternativeName>
    <alternativeName>
        <fullName evidence="8 11">Transcriptase subunit omega</fullName>
    </alternativeName>
</protein>
<evidence type="ECO:0000256" key="2">
    <source>
        <dbReference type="ARBA" id="ARBA00012418"/>
    </source>
</evidence>
<dbReference type="InterPro" id="IPR003716">
    <property type="entry name" value="DNA-dir_RNA_pol_omega"/>
</dbReference>
<dbReference type="RefSeq" id="WP_000135049.1">
    <property type="nucleotide sequence ID" value="NZ_JEWH01000005.1"/>
</dbReference>
<evidence type="ECO:0000313" key="12">
    <source>
        <dbReference type="EMBL" id="EXB07137.1"/>
    </source>
</evidence>
<dbReference type="Proteomes" id="UP000020595">
    <property type="component" value="Unassembled WGS sequence"/>
</dbReference>
<evidence type="ECO:0000256" key="6">
    <source>
        <dbReference type="ARBA" id="ARBA00022695"/>
    </source>
</evidence>
<evidence type="ECO:0000256" key="8">
    <source>
        <dbReference type="ARBA" id="ARBA00029924"/>
    </source>
</evidence>
<proteinExistence type="inferred from homology"/>
<dbReference type="GeneID" id="92895409"/>
<comment type="function">
    <text evidence="11">Promotes RNA polymerase assembly. Latches the N- and C-terminal regions of the beta' subunit thereby facilitating its interaction with the beta and alpha subunits.</text>
</comment>
<dbReference type="GO" id="GO:0003899">
    <property type="term" value="F:DNA-directed RNA polymerase activity"/>
    <property type="evidence" value="ECO:0007669"/>
    <property type="project" value="UniProtKB-UniRule"/>
</dbReference>
<dbReference type="GO" id="GO:0000428">
    <property type="term" value="C:DNA-directed RNA polymerase complex"/>
    <property type="evidence" value="ECO:0007669"/>
    <property type="project" value="UniProtKB-KW"/>
</dbReference>
<sequence>MARVTVEDCLDHVDNRFELVLVASKRARQLARQGMEPTVEWDNDKPTVVALREIAVGHVTKEILKQREQDYQTSSLDLALSTNSLNLEGFSF</sequence>
<dbReference type="SMART" id="SM01409">
    <property type="entry name" value="RNA_pol_Rpb6"/>
    <property type="match status" value="1"/>
</dbReference>
<name>A0A009HSG3_ACIB9</name>
<evidence type="ECO:0000256" key="11">
    <source>
        <dbReference type="HAMAP-Rule" id="MF_00366"/>
    </source>
</evidence>
<evidence type="ECO:0000313" key="13">
    <source>
        <dbReference type="Proteomes" id="UP000020595"/>
    </source>
</evidence>
<comment type="caution">
    <text evidence="12">The sequence shown here is derived from an EMBL/GenBank/DDBJ whole genome shotgun (WGS) entry which is preliminary data.</text>
</comment>
<dbReference type="PATRIC" id="fig|1310613.3.peg.725"/>
<keyword evidence="5 11" id="KW-0808">Transferase</keyword>
<dbReference type="SMR" id="A0A009HSG3"/>
<dbReference type="NCBIfam" id="TIGR00690">
    <property type="entry name" value="rpoZ"/>
    <property type="match status" value="1"/>
</dbReference>
<accession>A0A009HSG3</accession>
<reference evidence="12 13" key="1">
    <citation type="submission" date="2014-02" db="EMBL/GenBank/DDBJ databases">
        <title>Comparative genomics and transcriptomics to identify genetic mechanisms underlying the emergence of carbapenem resistant Acinetobacter baumannii (CRAb).</title>
        <authorList>
            <person name="Harris A.D."/>
            <person name="Johnson K.J."/>
            <person name="George J."/>
            <person name="Shefchek K."/>
            <person name="Daugherty S.C."/>
            <person name="Parankush S."/>
            <person name="Sadzewicz L."/>
            <person name="Tallon L."/>
            <person name="Sengamalay N."/>
            <person name="Hazen T.H."/>
            <person name="Rasko D.A."/>
        </authorList>
    </citation>
    <scope>NUCLEOTIDE SEQUENCE [LARGE SCALE GENOMIC DNA]</scope>
    <source>
        <strain evidence="12 13">1295743</strain>
    </source>
</reference>
<comment type="catalytic activity">
    <reaction evidence="10 11">
        <text>RNA(n) + a ribonucleoside 5'-triphosphate = RNA(n+1) + diphosphate</text>
        <dbReference type="Rhea" id="RHEA:21248"/>
        <dbReference type="Rhea" id="RHEA-COMP:14527"/>
        <dbReference type="Rhea" id="RHEA-COMP:17342"/>
        <dbReference type="ChEBI" id="CHEBI:33019"/>
        <dbReference type="ChEBI" id="CHEBI:61557"/>
        <dbReference type="ChEBI" id="CHEBI:140395"/>
        <dbReference type="EC" id="2.7.7.6"/>
    </reaction>
</comment>
<organism evidence="12 13">
    <name type="scientific">Acinetobacter baumannii (strain 1295743)</name>
    <dbReference type="NCBI Taxonomy" id="1310613"/>
    <lineage>
        <taxon>Bacteria</taxon>
        <taxon>Pseudomonadati</taxon>
        <taxon>Pseudomonadota</taxon>
        <taxon>Gammaproteobacteria</taxon>
        <taxon>Moraxellales</taxon>
        <taxon>Moraxellaceae</taxon>
        <taxon>Acinetobacter</taxon>
        <taxon>Acinetobacter calcoaceticus/baumannii complex</taxon>
    </lineage>
</organism>
<comment type="similarity">
    <text evidence="1 11">Belongs to the RNA polymerase subunit omega family.</text>
</comment>
<dbReference type="GeneID" id="60734598"/>
<evidence type="ECO:0000256" key="3">
    <source>
        <dbReference type="ARBA" id="ARBA00013725"/>
    </source>
</evidence>
<dbReference type="PANTHER" id="PTHR34476">
    <property type="entry name" value="DNA-DIRECTED RNA POLYMERASE SUBUNIT OMEGA"/>
    <property type="match status" value="1"/>
</dbReference>
<dbReference type="EC" id="2.7.7.6" evidence="2 11"/>